<gene>
    <name evidence="2" type="ORF">SAMN05428957_101206</name>
</gene>
<dbReference type="GO" id="GO:0005829">
    <property type="term" value="C:cytosol"/>
    <property type="evidence" value="ECO:0007669"/>
    <property type="project" value="TreeGrafter"/>
</dbReference>
<protein>
    <submittedName>
        <fullName evidence="2">Chromate reductase</fullName>
    </submittedName>
</protein>
<dbReference type="InterPro" id="IPR050712">
    <property type="entry name" value="NAD(P)H-dep_reductase"/>
</dbReference>
<dbReference type="OrthoDB" id="9812295at2"/>
<organism evidence="2 3">
    <name type="scientific">Oryzisolibacter propanilivorax</name>
    <dbReference type="NCBI Taxonomy" id="1527607"/>
    <lineage>
        <taxon>Bacteria</taxon>
        <taxon>Pseudomonadati</taxon>
        <taxon>Pseudomonadota</taxon>
        <taxon>Betaproteobacteria</taxon>
        <taxon>Burkholderiales</taxon>
        <taxon>Comamonadaceae</taxon>
        <taxon>Oryzisolibacter</taxon>
    </lineage>
</organism>
<dbReference type="Gene3D" id="3.40.50.360">
    <property type="match status" value="1"/>
</dbReference>
<evidence type="ECO:0000313" key="3">
    <source>
        <dbReference type="Proteomes" id="UP000198552"/>
    </source>
</evidence>
<dbReference type="SUPFAM" id="SSF52218">
    <property type="entry name" value="Flavoproteins"/>
    <property type="match status" value="1"/>
</dbReference>
<dbReference type="EMBL" id="FNHP01000001">
    <property type="protein sequence ID" value="SDL93928.1"/>
    <property type="molecule type" value="Genomic_DNA"/>
</dbReference>
<keyword evidence="3" id="KW-1185">Reference proteome</keyword>
<dbReference type="Pfam" id="PF03358">
    <property type="entry name" value="FMN_red"/>
    <property type="match status" value="1"/>
</dbReference>
<dbReference type="GO" id="GO:0010181">
    <property type="term" value="F:FMN binding"/>
    <property type="evidence" value="ECO:0007669"/>
    <property type="project" value="TreeGrafter"/>
</dbReference>
<dbReference type="InterPro" id="IPR005025">
    <property type="entry name" value="FMN_Rdtase-like_dom"/>
</dbReference>
<name>A0A1G9P535_9BURK</name>
<dbReference type="InterPro" id="IPR029039">
    <property type="entry name" value="Flavoprotein-like_sf"/>
</dbReference>
<proteinExistence type="predicted"/>
<sequence>MDKFRIAVLVGSLRKDSFNRQLAHALRRMAPEDVVLTELRIDDLPPYNQDDDAHQADSVRRLKTEVAASQGVLFVTPEYNRSIPGVLKNAIDHASRPYGQSAWAGKPAGVIGVSIGAAGTCMAQQHLRNVLAYLDMPTLAQPEAFIQAKDGLFQEDGQIGEASRQFVQGWLDRYVAWVKRFAQV</sequence>
<dbReference type="GO" id="GO:0016491">
    <property type="term" value="F:oxidoreductase activity"/>
    <property type="evidence" value="ECO:0007669"/>
    <property type="project" value="InterPro"/>
</dbReference>
<dbReference type="PANTHER" id="PTHR30543">
    <property type="entry name" value="CHROMATE REDUCTASE"/>
    <property type="match status" value="1"/>
</dbReference>
<evidence type="ECO:0000313" key="2">
    <source>
        <dbReference type="EMBL" id="SDL93928.1"/>
    </source>
</evidence>
<dbReference type="STRING" id="1527607.SAMN05428957_101206"/>
<evidence type="ECO:0000259" key="1">
    <source>
        <dbReference type="Pfam" id="PF03358"/>
    </source>
</evidence>
<dbReference type="RefSeq" id="WP_091565587.1">
    <property type="nucleotide sequence ID" value="NZ_FNHP01000001.1"/>
</dbReference>
<reference evidence="3" key="1">
    <citation type="submission" date="2016-10" db="EMBL/GenBank/DDBJ databases">
        <authorList>
            <person name="Varghese N."/>
            <person name="Submissions S."/>
        </authorList>
    </citation>
    <scope>NUCLEOTIDE SEQUENCE [LARGE SCALE GENOMIC DNA]</scope>
    <source>
        <strain evidence="3">EPL6</strain>
    </source>
</reference>
<accession>A0A1G9P535</accession>
<dbReference type="Proteomes" id="UP000198552">
    <property type="component" value="Unassembled WGS sequence"/>
</dbReference>
<dbReference type="PANTHER" id="PTHR30543:SF21">
    <property type="entry name" value="NAD(P)H-DEPENDENT FMN REDUCTASE LOT6"/>
    <property type="match status" value="1"/>
</dbReference>
<dbReference type="AlphaFoldDB" id="A0A1G9P535"/>
<feature type="domain" description="NADPH-dependent FMN reductase-like" evidence="1">
    <location>
        <begin position="5"/>
        <end position="146"/>
    </location>
</feature>